<dbReference type="SUPFAM" id="SSF82199">
    <property type="entry name" value="SET domain"/>
    <property type="match status" value="1"/>
</dbReference>
<reference evidence="9" key="4">
    <citation type="submission" date="2024-02" db="EMBL/GenBank/DDBJ databases">
        <title>Comparative genomics of Cryptococcus and Kwoniella reveals pathogenesis evolution and contrasting modes of karyotype evolution via chromosome fusion or intercentromeric recombination.</title>
        <authorList>
            <person name="Coelho M.A."/>
            <person name="David-Palma M."/>
            <person name="Shea T."/>
            <person name="Bowers K."/>
            <person name="McGinley-Smith S."/>
            <person name="Mohammad A.W."/>
            <person name="Gnirke A."/>
            <person name="Yurkov A.M."/>
            <person name="Nowrousian M."/>
            <person name="Sun S."/>
            <person name="Cuomo C.A."/>
            <person name="Heitman J."/>
        </authorList>
    </citation>
    <scope>NUCLEOTIDE SEQUENCE</scope>
    <source>
        <strain evidence="9">CBS 10737</strain>
    </source>
</reference>
<evidence type="ECO:0000259" key="7">
    <source>
        <dbReference type="PROSITE" id="PS50280"/>
    </source>
</evidence>
<reference evidence="8" key="3">
    <citation type="submission" date="2016-07" db="EMBL/GenBank/DDBJ databases">
        <title>Evolution of pathogenesis and genome organization in the Tremellales.</title>
        <authorList>
            <person name="Cuomo C."/>
            <person name="Litvintseva A."/>
            <person name="Heitman J."/>
            <person name="Chen Y."/>
            <person name="Sun S."/>
            <person name="Springer D."/>
            <person name="Dromer F."/>
            <person name="Young S."/>
            <person name="Zeng Q."/>
            <person name="Chapman S."/>
            <person name="Gujja S."/>
            <person name="Saif S."/>
            <person name="Birren B."/>
        </authorList>
    </citation>
    <scope>NUCLEOTIDE SEQUENCE</scope>
    <source>
        <strain evidence="8">CBS 10737</strain>
    </source>
</reference>
<dbReference type="Pfam" id="PF00856">
    <property type="entry name" value="SET"/>
    <property type="match status" value="1"/>
</dbReference>
<evidence type="ECO:0000313" key="8">
    <source>
        <dbReference type="EMBL" id="OCF52906.1"/>
    </source>
</evidence>
<dbReference type="PANTHER" id="PTHR46402">
    <property type="entry name" value="SET AND MYND DOMAIN-CONTAINING PROTEIN 5"/>
    <property type="match status" value="1"/>
</dbReference>
<dbReference type="InterPro" id="IPR046341">
    <property type="entry name" value="SET_dom_sf"/>
</dbReference>
<evidence type="ECO:0000256" key="6">
    <source>
        <dbReference type="ARBA" id="ARBA00048619"/>
    </source>
</evidence>
<dbReference type="AlphaFoldDB" id="A0A1B9IBI9"/>
<organism evidence="8">
    <name type="scientific">Kwoniella pini CBS 10737</name>
    <dbReference type="NCBI Taxonomy" id="1296096"/>
    <lineage>
        <taxon>Eukaryota</taxon>
        <taxon>Fungi</taxon>
        <taxon>Dikarya</taxon>
        <taxon>Basidiomycota</taxon>
        <taxon>Agaricomycotina</taxon>
        <taxon>Tremellomycetes</taxon>
        <taxon>Tremellales</taxon>
        <taxon>Cryptococcaceae</taxon>
        <taxon>Kwoniella</taxon>
    </lineage>
</organism>
<gene>
    <name evidence="8" type="ORF">I206_00207</name>
    <name evidence="9" type="ORF">I206_101119</name>
</gene>
<dbReference type="PROSITE" id="PS50280">
    <property type="entry name" value="SET"/>
    <property type="match status" value="1"/>
</dbReference>
<keyword evidence="1" id="KW-0489">Methyltransferase</keyword>
<reference evidence="8" key="1">
    <citation type="submission" date="2013-07" db="EMBL/GenBank/DDBJ databases">
        <title>The Genome Sequence of Cryptococcus pinus CBS10737.</title>
        <authorList>
            <consortium name="The Broad Institute Genome Sequencing Platform"/>
            <person name="Cuomo C."/>
            <person name="Litvintseva A."/>
            <person name="Chen Y."/>
            <person name="Heitman J."/>
            <person name="Sun S."/>
            <person name="Springer D."/>
            <person name="Dromer F."/>
            <person name="Young S.K."/>
            <person name="Zeng Q."/>
            <person name="Gargeya S."/>
            <person name="Fitzgerald M."/>
            <person name="Abouelleil A."/>
            <person name="Alvarado L."/>
            <person name="Berlin A.M."/>
            <person name="Chapman S.B."/>
            <person name="Dewar J."/>
            <person name="Goldberg J."/>
            <person name="Griggs A."/>
            <person name="Gujja S."/>
            <person name="Hansen M."/>
            <person name="Howarth C."/>
            <person name="Imamovic A."/>
            <person name="Larimer J."/>
            <person name="McCowan C."/>
            <person name="Murphy C."/>
            <person name="Pearson M."/>
            <person name="Priest M."/>
            <person name="Roberts A."/>
            <person name="Saif S."/>
            <person name="Shea T."/>
            <person name="Sykes S."/>
            <person name="Wortman J."/>
            <person name="Nusbaum C."/>
            <person name="Birren B."/>
        </authorList>
    </citation>
    <scope>NUCLEOTIDE SEQUENCE [LARGE SCALE GENOMIC DNA]</scope>
    <source>
        <strain evidence="8">CBS 10737</strain>
    </source>
</reference>
<dbReference type="GeneID" id="30168576"/>
<dbReference type="Proteomes" id="UP000094020">
    <property type="component" value="Chromosome 1"/>
</dbReference>
<evidence type="ECO:0000256" key="5">
    <source>
        <dbReference type="ARBA" id="ARBA00044528"/>
    </source>
</evidence>
<dbReference type="InterPro" id="IPR001214">
    <property type="entry name" value="SET_dom"/>
</dbReference>
<dbReference type="KEGG" id="kpin:30168576"/>
<dbReference type="Gene3D" id="2.170.270.10">
    <property type="entry name" value="SET domain"/>
    <property type="match status" value="1"/>
</dbReference>
<dbReference type="GO" id="GO:0032259">
    <property type="term" value="P:methylation"/>
    <property type="evidence" value="ECO:0007669"/>
    <property type="project" value="UniProtKB-KW"/>
</dbReference>
<protein>
    <recommendedName>
        <fullName evidence="5">Histone-lysine N-methyltransferase SET5</fullName>
    </recommendedName>
    <alternativeName>
        <fullName evidence="4">SET domain-containing protein 5</fullName>
    </alternativeName>
</protein>
<reference evidence="9" key="2">
    <citation type="submission" date="2013-07" db="EMBL/GenBank/DDBJ databases">
        <authorList>
            <consortium name="The Broad Institute Genome Sequencing Platform"/>
            <person name="Cuomo C."/>
            <person name="Litvintseva A."/>
            <person name="Chen Y."/>
            <person name="Heitman J."/>
            <person name="Sun S."/>
            <person name="Springer D."/>
            <person name="Dromer F."/>
            <person name="Young S.K."/>
            <person name="Zeng Q."/>
            <person name="Gargeya S."/>
            <person name="Fitzgerald M."/>
            <person name="Abouelleil A."/>
            <person name="Alvarado L."/>
            <person name="Berlin A.M."/>
            <person name="Chapman S.B."/>
            <person name="Dewar J."/>
            <person name="Goldberg J."/>
            <person name="Griggs A."/>
            <person name="Gujja S."/>
            <person name="Hansen M."/>
            <person name="Howarth C."/>
            <person name="Imamovic A."/>
            <person name="Larimer J."/>
            <person name="McCowan C."/>
            <person name="Murphy C."/>
            <person name="Pearson M."/>
            <person name="Priest M."/>
            <person name="Roberts A."/>
            <person name="Saif S."/>
            <person name="Shea T."/>
            <person name="Sykes S."/>
            <person name="Wortman J."/>
            <person name="Nusbaum C."/>
            <person name="Birren B."/>
        </authorList>
    </citation>
    <scope>NUCLEOTIDE SEQUENCE</scope>
    <source>
        <strain evidence="9">CBS 10737</strain>
    </source>
</reference>
<dbReference type="EMBL" id="KI894007">
    <property type="protein sequence ID" value="OCF52906.1"/>
    <property type="molecule type" value="Genomic_DNA"/>
</dbReference>
<keyword evidence="3" id="KW-0949">S-adenosyl-L-methionine</keyword>
<dbReference type="PANTHER" id="PTHR46402:SF2">
    <property type="entry name" value="HISTONE-LYSINE N-TRIMETHYLTRANSFERASE SMYD5"/>
    <property type="match status" value="1"/>
</dbReference>
<dbReference type="CDD" id="cd20071">
    <property type="entry name" value="SET_SMYD"/>
    <property type="match status" value="1"/>
</dbReference>
<evidence type="ECO:0000256" key="1">
    <source>
        <dbReference type="ARBA" id="ARBA00022603"/>
    </source>
</evidence>
<evidence type="ECO:0000313" key="10">
    <source>
        <dbReference type="Proteomes" id="UP000094020"/>
    </source>
</evidence>
<dbReference type="STRING" id="1296096.A0A1B9IBI9"/>
<dbReference type="GO" id="GO:0042799">
    <property type="term" value="F:histone H4K20 methyltransferase activity"/>
    <property type="evidence" value="ECO:0007669"/>
    <property type="project" value="TreeGrafter"/>
</dbReference>
<evidence type="ECO:0000256" key="4">
    <source>
        <dbReference type="ARBA" id="ARBA00042380"/>
    </source>
</evidence>
<dbReference type="GO" id="GO:0045814">
    <property type="term" value="P:negative regulation of gene expression, epigenetic"/>
    <property type="evidence" value="ECO:0007669"/>
    <property type="project" value="TreeGrafter"/>
</dbReference>
<dbReference type="RefSeq" id="XP_019014125.1">
    <property type="nucleotide sequence ID" value="XM_019151987.1"/>
</dbReference>
<evidence type="ECO:0000256" key="3">
    <source>
        <dbReference type="ARBA" id="ARBA00022691"/>
    </source>
</evidence>
<dbReference type="EMBL" id="CP144519">
    <property type="protein sequence ID" value="WWC67212.1"/>
    <property type="molecule type" value="Genomic_DNA"/>
</dbReference>
<dbReference type="Gene3D" id="1.10.220.160">
    <property type="match status" value="1"/>
</dbReference>
<feature type="domain" description="SET" evidence="7">
    <location>
        <begin position="90"/>
        <end position="407"/>
    </location>
</feature>
<name>A0A1B9IBI9_9TREE</name>
<keyword evidence="10" id="KW-1185">Reference proteome</keyword>
<dbReference type="OrthoDB" id="438641at2759"/>
<keyword evidence="2" id="KW-0808">Transferase</keyword>
<dbReference type="Gene3D" id="6.10.140.2220">
    <property type="match status" value="1"/>
</dbReference>
<evidence type="ECO:0000256" key="2">
    <source>
        <dbReference type="ARBA" id="ARBA00022679"/>
    </source>
</evidence>
<proteinExistence type="predicted"/>
<evidence type="ECO:0000313" key="9">
    <source>
        <dbReference type="EMBL" id="WWC67212.1"/>
    </source>
</evidence>
<accession>A0A1B9IBI9</accession>
<comment type="catalytic activity">
    <reaction evidence="6">
        <text>L-lysyl-[histone] + S-adenosyl-L-methionine = N(6)-methyl-L-lysyl-[histone] + S-adenosyl-L-homocysteine + H(+)</text>
        <dbReference type="Rhea" id="RHEA:10024"/>
        <dbReference type="Rhea" id="RHEA-COMP:9845"/>
        <dbReference type="Rhea" id="RHEA-COMP:9846"/>
        <dbReference type="ChEBI" id="CHEBI:15378"/>
        <dbReference type="ChEBI" id="CHEBI:29969"/>
        <dbReference type="ChEBI" id="CHEBI:57856"/>
        <dbReference type="ChEBI" id="CHEBI:59789"/>
        <dbReference type="ChEBI" id="CHEBI:61929"/>
    </reaction>
    <physiologicalReaction direction="left-to-right" evidence="6">
        <dbReference type="Rhea" id="RHEA:10025"/>
    </physiologicalReaction>
</comment>
<sequence>MSGITPTEEELKNKASSLRELNPTLGINKLLLQLKLDEPNWIVSEKRFKKYITPSINTTSTNLNDDNNEIDELIAKTGIDNSIEISKIAPKVKVKMFNLNGKGKGLIAKEKLQKGELLWHEEPWIGTSDPSLWPFLEDNDMCTSCLTLFQQKNQPLSIKCKFCKQINFCNRLCYKKSIEENSTHNDFLCIEQNSNSKSILNFIKQKKSRDLQGVIRIISKWRKEREFGDLNKSIEIQNRIWNSMARINQKLKEEERKEWPFIAKDRMEEWRLTHLLILNALNPSPKDEGYKSFQKFLNSKKRNESKPITKEEEERWFSFESFLELLGLIGLNQESSGGLYILHSHLNHSCDPNLQVRNLPKNWIAPNELPAELPPPMTTQNRGTNRISIIVKKEIIHKGEELTISYVDQRLSRNERRIKLREQYGFWCFCQRCIKEKKEEDKEKEKEKLNDN</sequence>